<feature type="region of interest" description="Disordered" evidence="1">
    <location>
        <begin position="1"/>
        <end position="110"/>
    </location>
</feature>
<dbReference type="AlphaFoldDB" id="A0AAN7B705"/>
<feature type="region of interest" description="Disordered" evidence="1">
    <location>
        <begin position="445"/>
        <end position="685"/>
    </location>
</feature>
<feature type="compositionally biased region" description="Polar residues" evidence="1">
    <location>
        <begin position="628"/>
        <end position="652"/>
    </location>
</feature>
<accession>A0AAN7B705</accession>
<evidence type="ECO:0000313" key="3">
    <source>
        <dbReference type="Proteomes" id="UP001301769"/>
    </source>
</evidence>
<protein>
    <submittedName>
        <fullName evidence="2">Uncharacterized protein</fullName>
    </submittedName>
</protein>
<feature type="compositionally biased region" description="Acidic residues" evidence="1">
    <location>
        <begin position="592"/>
        <end position="601"/>
    </location>
</feature>
<keyword evidence="3" id="KW-1185">Reference proteome</keyword>
<comment type="caution">
    <text evidence="2">The sequence shown here is derived from an EMBL/GenBank/DDBJ whole genome shotgun (WGS) entry which is preliminary data.</text>
</comment>
<feature type="compositionally biased region" description="Acidic residues" evidence="1">
    <location>
        <begin position="26"/>
        <end position="46"/>
    </location>
</feature>
<evidence type="ECO:0000313" key="2">
    <source>
        <dbReference type="EMBL" id="KAK4215106.1"/>
    </source>
</evidence>
<proteinExistence type="predicted"/>
<feature type="compositionally biased region" description="Basic and acidic residues" evidence="1">
    <location>
        <begin position="602"/>
        <end position="615"/>
    </location>
</feature>
<dbReference type="Proteomes" id="UP001301769">
    <property type="component" value="Unassembled WGS sequence"/>
</dbReference>
<evidence type="ECO:0000256" key="1">
    <source>
        <dbReference type="SAM" id="MobiDB-lite"/>
    </source>
</evidence>
<gene>
    <name evidence="2" type="ORF">QBC37DRAFT_372411</name>
</gene>
<feature type="compositionally biased region" description="Polar residues" evidence="1">
    <location>
        <begin position="519"/>
        <end position="543"/>
    </location>
</feature>
<reference evidence="2" key="1">
    <citation type="journal article" date="2023" name="Mol. Phylogenet. Evol.">
        <title>Genome-scale phylogeny and comparative genomics of the fungal order Sordariales.</title>
        <authorList>
            <person name="Hensen N."/>
            <person name="Bonometti L."/>
            <person name="Westerberg I."/>
            <person name="Brannstrom I.O."/>
            <person name="Guillou S."/>
            <person name="Cros-Aarteil S."/>
            <person name="Calhoun S."/>
            <person name="Haridas S."/>
            <person name="Kuo A."/>
            <person name="Mondo S."/>
            <person name="Pangilinan J."/>
            <person name="Riley R."/>
            <person name="LaButti K."/>
            <person name="Andreopoulos B."/>
            <person name="Lipzen A."/>
            <person name="Chen C."/>
            <person name="Yan M."/>
            <person name="Daum C."/>
            <person name="Ng V."/>
            <person name="Clum A."/>
            <person name="Steindorff A."/>
            <person name="Ohm R.A."/>
            <person name="Martin F."/>
            <person name="Silar P."/>
            <person name="Natvig D.O."/>
            <person name="Lalanne C."/>
            <person name="Gautier V."/>
            <person name="Ament-Velasquez S.L."/>
            <person name="Kruys A."/>
            <person name="Hutchinson M.I."/>
            <person name="Powell A.J."/>
            <person name="Barry K."/>
            <person name="Miller A.N."/>
            <person name="Grigoriev I.V."/>
            <person name="Debuchy R."/>
            <person name="Gladieux P."/>
            <person name="Hiltunen Thoren M."/>
            <person name="Johannesson H."/>
        </authorList>
    </citation>
    <scope>NUCLEOTIDE SEQUENCE</scope>
    <source>
        <strain evidence="2">PSN293</strain>
    </source>
</reference>
<dbReference type="EMBL" id="MU858084">
    <property type="protein sequence ID" value="KAK4215106.1"/>
    <property type="molecule type" value="Genomic_DNA"/>
</dbReference>
<feature type="region of interest" description="Disordered" evidence="1">
    <location>
        <begin position="293"/>
        <end position="328"/>
    </location>
</feature>
<reference evidence="2" key="2">
    <citation type="submission" date="2023-05" db="EMBL/GenBank/DDBJ databases">
        <authorList>
            <consortium name="Lawrence Berkeley National Laboratory"/>
            <person name="Steindorff A."/>
            <person name="Hensen N."/>
            <person name="Bonometti L."/>
            <person name="Westerberg I."/>
            <person name="Brannstrom I.O."/>
            <person name="Guillou S."/>
            <person name="Cros-Aarteil S."/>
            <person name="Calhoun S."/>
            <person name="Haridas S."/>
            <person name="Kuo A."/>
            <person name="Mondo S."/>
            <person name="Pangilinan J."/>
            <person name="Riley R."/>
            <person name="Labutti K."/>
            <person name="Andreopoulos B."/>
            <person name="Lipzen A."/>
            <person name="Chen C."/>
            <person name="Yanf M."/>
            <person name="Daum C."/>
            <person name="Ng V."/>
            <person name="Clum A."/>
            <person name="Ohm R."/>
            <person name="Martin F."/>
            <person name="Silar P."/>
            <person name="Natvig D."/>
            <person name="Lalanne C."/>
            <person name="Gautier V."/>
            <person name="Ament-Velasquez S.L."/>
            <person name="Kruys A."/>
            <person name="Hutchinson M.I."/>
            <person name="Powell A.J."/>
            <person name="Barry K."/>
            <person name="Miller A.N."/>
            <person name="Grigoriev I.V."/>
            <person name="Debuchy R."/>
            <person name="Gladieux P."/>
            <person name="Thoren M.H."/>
            <person name="Johannesson H."/>
        </authorList>
    </citation>
    <scope>NUCLEOTIDE SEQUENCE</scope>
    <source>
        <strain evidence="2">PSN293</strain>
    </source>
</reference>
<feature type="compositionally biased region" description="Low complexity" evidence="1">
    <location>
        <begin position="495"/>
        <end position="518"/>
    </location>
</feature>
<organism evidence="2 3">
    <name type="scientific">Rhypophila decipiens</name>
    <dbReference type="NCBI Taxonomy" id="261697"/>
    <lineage>
        <taxon>Eukaryota</taxon>
        <taxon>Fungi</taxon>
        <taxon>Dikarya</taxon>
        <taxon>Ascomycota</taxon>
        <taxon>Pezizomycotina</taxon>
        <taxon>Sordariomycetes</taxon>
        <taxon>Sordariomycetidae</taxon>
        <taxon>Sordariales</taxon>
        <taxon>Naviculisporaceae</taxon>
        <taxon>Rhypophila</taxon>
    </lineage>
</organism>
<name>A0AAN7B705_9PEZI</name>
<feature type="compositionally biased region" description="Polar residues" evidence="1">
    <location>
        <begin position="293"/>
        <end position="303"/>
    </location>
</feature>
<sequence>MAPKGEGKRLSQISKAKPPPAPAMVPEEDREGDDGEYDPNDSEASEGEVSPRSPKRTSKAPTAINAKSGNPGAGRAQVAVAPKRNYTAQKVKKTAPVRKEKASSNKKNDPNHDIVITNWYTMRGILDEKEDDQGNIQYEVDWLPTWESADIAKVTKEALEEWKQVKAAREEQRRIERRENNHILVDSKAQGQARKKRAYINQRQIGLATLSDMDASKAVSSAEAVKWFATFKAEILSELELFLFTEEGHQSCTESDKTGDIIFPQDEIRSLDKYALWVSYKRIDTPPACLVTQSTTKSTSGRYNETDQDQDGDTAMQDGNGGEDEEPDTEEIILTLVPNPDFHKWHRDPQAPSSMSCGVLFIRGIRKMHQSIDFFTVEKQRPPVRQLFDMMLEAFRTAPIRIAPTVDRTGENTFSLGPVDEEGGYKSVATEVRFTRNNSFEWLEEAPNSTPSILPPEPALLPAAPAPQNQARPTKATKKATTVPEPVRAFGNGGAASSSGSRQPLPATKAKPGAAAQARTNTPSSHSARQQKCQNGTSTSKLSSPAARASKGSTGKVVPAKRKSPAQHTYRSITKGRRKGNTDAYEFRGSDDSDEQQDDPEPGMKEEPTSDDEHMPPPADEMDIDQGSGPSQTSAGQQQTQNRAGHTQSKAGSQRLPVRNVTSGSEVRSSGKTTTGKAGRKGRGK</sequence>
<feature type="compositionally biased region" description="Basic and acidic residues" evidence="1">
    <location>
        <begin position="97"/>
        <end position="110"/>
    </location>
</feature>
<feature type="compositionally biased region" description="Low complexity" evidence="1">
    <location>
        <begin position="668"/>
        <end position="677"/>
    </location>
</feature>